<evidence type="ECO:0000256" key="2">
    <source>
        <dbReference type="SAM" id="SignalP"/>
    </source>
</evidence>
<dbReference type="AlphaFoldDB" id="A0A261GDD7"/>
<dbReference type="PANTHER" id="PTHR43649">
    <property type="entry name" value="ARABINOSE-BINDING PROTEIN-RELATED"/>
    <property type="match status" value="1"/>
</dbReference>
<evidence type="ECO:0000313" key="3">
    <source>
        <dbReference type="EMBL" id="OZG69452.1"/>
    </source>
</evidence>
<dbReference type="SUPFAM" id="SSF53850">
    <property type="entry name" value="Periplasmic binding protein-like II"/>
    <property type="match status" value="1"/>
</dbReference>
<dbReference type="OrthoDB" id="3235892at2"/>
<proteinExistence type="predicted"/>
<evidence type="ECO:0000313" key="5">
    <source>
        <dbReference type="Proteomes" id="UP000216057"/>
    </source>
</evidence>
<dbReference type="Gene3D" id="3.40.190.10">
    <property type="entry name" value="Periplasmic binding protein-like II"/>
    <property type="match status" value="2"/>
</dbReference>
<evidence type="ECO:0000256" key="1">
    <source>
        <dbReference type="ARBA" id="ARBA00022729"/>
    </source>
</evidence>
<dbReference type="EMBL" id="MWWZ01000003">
    <property type="protein sequence ID" value="OZG69452.1"/>
    <property type="molecule type" value="Genomic_DNA"/>
</dbReference>
<dbReference type="InterPro" id="IPR050490">
    <property type="entry name" value="Bact_solute-bd_prot1"/>
</dbReference>
<organism evidence="3 5">
    <name type="scientific">Bifidobacterium eulemuris</name>
    <dbReference type="NCBI Taxonomy" id="1765219"/>
    <lineage>
        <taxon>Bacteria</taxon>
        <taxon>Bacillati</taxon>
        <taxon>Actinomycetota</taxon>
        <taxon>Actinomycetes</taxon>
        <taxon>Bifidobacteriales</taxon>
        <taxon>Bifidobacteriaceae</taxon>
        <taxon>Bifidobacterium</taxon>
    </lineage>
</organism>
<name>A0A261GDD7_9BIFI</name>
<reference evidence="4 6" key="2">
    <citation type="submission" date="2020-10" db="EMBL/GenBank/DDBJ databases">
        <title>Genome sequencing of Bifidobacterium eulemuris_DSMZ_100216.</title>
        <authorList>
            <person name="Kim J."/>
        </authorList>
    </citation>
    <scope>NUCLEOTIDE SEQUENCE [LARGE SCALE GENOMIC DNA]</scope>
    <source>
        <strain evidence="4 6">DSM 100216</strain>
    </source>
</reference>
<dbReference type="Proteomes" id="UP000216057">
    <property type="component" value="Unassembled WGS sequence"/>
</dbReference>
<keyword evidence="6" id="KW-1185">Reference proteome</keyword>
<dbReference type="EMBL" id="CP062938">
    <property type="protein sequence ID" value="QOL32185.1"/>
    <property type="molecule type" value="Genomic_DNA"/>
</dbReference>
<gene>
    <name evidence="4" type="ORF">BE0216_06720</name>
    <name evidence="3" type="ORF">BEUL_0193</name>
</gene>
<reference evidence="3 5" key="1">
    <citation type="journal article" date="2017" name="BMC Genomics">
        <title>Comparative genomic and phylogenomic analyses of the Bifidobacteriaceae family.</title>
        <authorList>
            <person name="Lugli G.A."/>
            <person name="Milani C."/>
            <person name="Turroni F."/>
            <person name="Duranti S."/>
            <person name="Mancabelli L."/>
            <person name="Mangifesta M."/>
            <person name="Ferrario C."/>
            <person name="Modesto M."/>
            <person name="Mattarelli P."/>
            <person name="Jiri K."/>
            <person name="van Sinderen D."/>
            <person name="Ventura M."/>
        </authorList>
    </citation>
    <scope>NUCLEOTIDE SEQUENCE [LARGE SCALE GENOMIC DNA]</scope>
    <source>
        <strain evidence="3 5">DSM 100216</strain>
    </source>
</reference>
<feature type="signal peptide" evidence="2">
    <location>
        <begin position="1"/>
        <end position="21"/>
    </location>
</feature>
<dbReference type="PANTHER" id="PTHR43649:SF33">
    <property type="entry name" value="POLYGALACTURONAN_RHAMNOGALACTURONAN-BINDING PROTEIN YTCQ"/>
    <property type="match status" value="1"/>
</dbReference>
<evidence type="ECO:0000313" key="4">
    <source>
        <dbReference type="EMBL" id="QOL32185.1"/>
    </source>
</evidence>
<dbReference type="PROSITE" id="PS51257">
    <property type="entry name" value="PROKAR_LIPOPROTEIN"/>
    <property type="match status" value="1"/>
</dbReference>
<sequence length="585" mass="63637">MKRGKLTAVVAFTVSAMLALSGCGGSDTATDAVDNGEEITLDVYDDFANYAGEQKGWFAQVIKDKFNIKLNIIAPNVSGGGSTLFDTRSAAGDLGDIVLYNANNHSTADLIKAGLIADMTPYLDDAEYIKQYSSATDSINEVAGQESGVWGIPGSVSAQSPETSSEGNEPTFGPYIRWDYYAEIGYPEIKDMDDLLDVLEQMQEQARADTGSTDVYALSLFKDWDDNMMNNAKQPTCFYGFDEMGFVLAKADGSDYEDVSEEGGIYEQTLEFFNQAYQRGLVDPESSTQSYDTMYAKYQEGNVLFSFWPWLGQAAYNTTENKAAGKGFMLAPLEDMQIFSYGATPNGGTYVIALGAKAEYKQRCVDFINWLYSPEGIYASGGQTSGSSAGVEGLTWELNDDGEPVLTDFGYQVKYGSGGTVPDEYGGGNYTDGVSALNFVTVLASDIDPETGYAYDASLWPSVIESQFSTALDNDWSEHMGGAKTAMEYLEANDKILVAPGASFVKPEDDSQISTLRGQLKTTVVNASWQAVFASSDSEFQSILDGMRTDLEGLGYDQVLEVDMKNAQDQDAARKQIVEDYQSEN</sequence>
<dbReference type="RefSeq" id="WP_094635912.1">
    <property type="nucleotide sequence ID" value="NZ_CP062938.1"/>
</dbReference>
<evidence type="ECO:0000313" key="6">
    <source>
        <dbReference type="Proteomes" id="UP000593943"/>
    </source>
</evidence>
<keyword evidence="1 2" id="KW-0732">Signal</keyword>
<dbReference type="Proteomes" id="UP000593943">
    <property type="component" value="Chromosome"/>
</dbReference>
<dbReference type="KEGG" id="beu:BE0216_06720"/>
<protein>
    <submittedName>
        <fullName evidence="3">ABC transporter substrate-binding protein</fullName>
    </submittedName>
    <submittedName>
        <fullName evidence="4">Extracellular solute-binding protein</fullName>
    </submittedName>
</protein>
<feature type="chain" id="PRO_5044571841" evidence="2">
    <location>
        <begin position="22"/>
        <end position="585"/>
    </location>
</feature>
<accession>A0A261GDD7</accession>